<evidence type="ECO:0000313" key="2">
    <source>
        <dbReference type="Proteomes" id="UP000199656"/>
    </source>
</evidence>
<dbReference type="AlphaFoldDB" id="A0A1H4F1J0"/>
<name>A0A1H4F1J0_9BACT</name>
<proteinExistence type="predicted"/>
<dbReference type="RefSeq" id="WP_026773242.1">
    <property type="nucleotide sequence ID" value="NZ_BKAT01000020.1"/>
</dbReference>
<protein>
    <submittedName>
        <fullName evidence="1">Uncharacterized protein</fullName>
    </submittedName>
</protein>
<organism evidence="1 2">
    <name type="scientific">Chitinophaga terrae</name>
    <name type="common">ex Kim and Jung 2007</name>
    <dbReference type="NCBI Taxonomy" id="408074"/>
    <lineage>
        <taxon>Bacteria</taxon>
        <taxon>Pseudomonadati</taxon>
        <taxon>Bacteroidota</taxon>
        <taxon>Chitinophagia</taxon>
        <taxon>Chitinophagales</taxon>
        <taxon>Chitinophagaceae</taxon>
        <taxon>Chitinophaga</taxon>
    </lineage>
</organism>
<dbReference type="EMBL" id="FNRL01000021">
    <property type="protein sequence ID" value="SEA90352.1"/>
    <property type="molecule type" value="Genomic_DNA"/>
</dbReference>
<dbReference type="STRING" id="408074.SAMN05660909_04061"/>
<gene>
    <name evidence="1" type="ORF">SAMN05660909_04061</name>
</gene>
<evidence type="ECO:0000313" key="1">
    <source>
        <dbReference type="EMBL" id="SEA90352.1"/>
    </source>
</evidence>
<sequence>MGLKISTIAAIPENVERKYYLYILDYYNWDEPISKTLRDNFDRIAKFAAENDAVAIQGIPESHFYSELMSWEAVNGIDPKELLPALMITTLHPKYFLDGNDRQSIGGKIPEDKLVFIEIANVCKTPQDVVKLIEKVFQDIKDQKEIKDFKVKKELKGGVGKILNDTIILEPNFAGIGVNINNIFKFLHKKK</sequence>
<dbReference type="Proteomes" id="UP000199656">
    <property type="component" value="Unassembled WGS sequence"/>
</dbReference>
<keyword evidence="2" id="KW-1185">Reference proteome</keyword>
<reference evidence="2" key="1">
    <citation type="submission" date="2016-10" db="EMBL/GenBank/DDBJ databases">
        <authorList>
            <person name="Varghese N."/>
            <person name="Submissions S."/>
        </authorList>
    </citation>
    <scope>NUCLEOTIDE SEQUENCE [LARGE SCALE GENOMIC DNA]</scope>
    <source>
        <strain evidence="2">DSM 23920</strain>
    </source>
</reference>
<dbReference type="OrthoDB" id="7057365at2"/>
<accession>A0A1H4F1J0</accession>